<dbReference type="AlphaFoldDB" id="A0A8D8ITY2"/>
<dbReference type="EMBL" id="HBUE01259676">
    <property type="protein sequence ID" value="CAG6558438.1"/>
    <property type="molecule type" value="Transcribed_RNA"/>
</dbReference>
<protein>
    <submittedName>
        <fullName evidence="1">(northern house mosquito) hypothetical protein</fullName>
    </submittedName>
</protein>
<accession>A0A8D8ITY2</accession>
<organism evidence="1">
    <name type="scientific">Culex pipiens</name>
    <name type="common">House mosquito</name>
    <dbReference type="NCBI Taxonomy" id="7175"/>
    <lineage>
        <taxon>Eukaryota</taxon>
        <taxon>Metazoa</taxon>
        <taxon>Ecdysozoa</taxon>
        <taxon>Arthropoda</taxon>
        <taxon>Hexapoda</taxon>
        <taxon>Insecta</taxon>
        <taxon>Pterygota</taxon>
        <taxon>Neoptera</taxon>
        <taxon>Endopterygota</taxon>
        <taxon>Diptera</taxon>
        <taxon>Nematocera</taxon>
        <taxon>Culicoidea</taxon>
        <taxon>Culicidae</taxon>
        <taxon>Culicinae</taxon>
        <taxon>Culicini</taxon>
        <taxon>Culex</taxon>
        <taxon>Culex</taxon>
    </lineage>
</organism>
<reference evidence="1" key="1">
    <citation type="submission" date="2021-05" db="EMBL/GenBank/DDBJ databases">
        <authorList>
            <person name="Alioto T."/>
            <person name="Alioto T."/>
            <person name="Gomez Garrido J."/>
        </authorList>
    </citation>
    <scope>NUCLEOTIDE SEQUENCE</scope>
</reference>
<sequence>MCVSTINHYKKISKSLSVTVGQQLKLSKWKRQTNLHTHALTNTHTTKPTLHTSTHTYIIHTCGPLTKARHANIWCLTKQHSFNSKVRTHQLTSFCITITHSMETT</sequence>
<proteinExistence type="predicted"/>
<dbReference type="EMBL" id="HBUE01154624">
    <property type="protein sequence ID" value="CAG6507109.1"/>
    <property type="molecule type" value="Transcribed_RNA"/>
</dbReference>
<name>A0A8D8ITY2_CULPI</name>
<evidence type="ECO:0000313" key="1">
    <source>
        <dbReference type="EMBL" id="CAG6558438.1"/>
    </source>
</evidence>